<protein>
    <submittedName>
        <fullName evidence="2">Uncharacterized protein</fullName>
    </submittedName>
</protein>
<dbReference type="GeneID" id="94583020"/>
<name>A0A1D8NB49_YARLL</name>
<feature type="chain" id="PRO_5009110433" evidence="1">
    <location>
        <begin position="20"/>
        <end position="66"/>
    </location>
</feature>
<feature type="signal peptide" evidence="1">
    <location>
        <begin position="1"/>
        <end position="19"/>
    </location>
</feature>
<proteinExistence type="predicted"/>
<dbReference type="AlphaFoldDB" id="A0A1D8NB49"/>
<keyword evidence="1" id="KW-0732">Signal</keyword>
<sequence length="66" mass="7098">MRVSLLSLNVLIMTPSCYIDCTGPVPRLPSSVQCLTSNITDNSPSCNHCLLLLATHSCTEQCNGQC</sequence>
<dbReference type="Proteomes" id="UP000182444">
    <property type="component" value="Chromosome 1C"/>
</dbReference>
<dbReference type="RefSeq" id="XP_068138489.1">
    <property type="nucleotide sequence ID" value="XM_068282388.1"/>
</dbReference>
<reference evidence="2 3" key="1">
    <citation type="journal article" date="2016" name="PLoS ONE">
        <title>Sequence Assembly of Yarrowia lipolytica Strain W29/CLIB89 Shows Transposable Element Diversity.</title>
        <authorList>
            <person name="Magnan C."/>
            <person name="Yu J."/>
            <person name="Chang I."/>
            <person name="Jahn E."/>
            <person name="Kanomata Y."/>
            <person name="Wu J."/>
            <person name="Zeller M."/>
            <person name="Oakes M."/>
            <person name="Baldi P."/>
            <person name="Sandmeyer S."/>
        </authorList>
    </citation>
    <scope>NUCLEOTIDE SEQUENCE [LARGE SCALE GENOMIC DNA]</scope>
    <source>
        <strain evidence="3">CLIB89(W29)</strain>
    </source>
</reference>
<dbReference type="EMBL" id="CP017555">
    <property type="protein sequence ID" value="AOW02856.1"/>
    <property type="molecule type" value="Genomic_DNA"/>
</dbReference>
<evidence type="ECO:0000313" key="2">
    <source>
        <dbReference type="EMBL" id="AOW02856.1"/>
    </source>
</evidence>
<gene>
    <name evidence="2" type="ORF">YALI1_C19909g</name>
</gene>
<evidence type="ECO:0000256" key="1">
    <source>
        <dbReference type="SAM" id="SignalP"/>
    </source>
</evidence>
<accession>A0A1D8NB49</accession>
<evidence type="ECO:0000313" key="3">
    <source>
        <dbReference type="Proteomes" id="UP000182444"/>
    </source>
</evidence>
<organism evidence="2 3">
    <name type="scientific">Yarrowia lipolytica</name>
    <name type="common">Candida lipolytica</name>
    <dbReference type="NCBI Taxonomy" id="4952"/>
    <lineage>
        <taxon>Eukaryota</taxon>
        <taxon>Fungi</taxon>
        <taxon>Dikarya</taxon>
        <taxon>Ascomycota</taxon>
        <taxon>Saccharomycotina</taxon>
        <taxon>Dipodascomycetes</taxon>
        <taxon>Dipodascales</taxon>
        <taxon>Dipodascales incertae sedis</taxon>
        <taxon>Yarrowia</taxon>
    </lineage>
</organism>
<dbReference type="VEuPathDB" id="FungiDB:YALI1_C19909g"/>